<name>A0AAD8IYG7_9APIA</name>
<organism evidence="1 2">
    <name type="scientific">Heracleum sosnowskyi</name>
    <dbReference type="NCBI Taxonomy" id="360622"/>
    <lineage>
        <taxon>Eukaryota</taxon>
        <taxon>Viridiplantae</taxon>
        <taxon>Streptophyta</taxon>
        <taxon>Embryophyta</taxon>
        <taxon>Tracheophyta</taxon>
        <taxon>Spermatophyta</taxon>
        <taxon>Magnoliopsida</taxon>
        <taxon>eudicotyledons</taxon>
        <taxon>Gunneridae</taxon>
        <taxon>Pentapetalae</taxon>
        <taxon>asterids</taxon>
        <taxon>campanulids</taxon>
        <taxon>Apiales</taxon>
        <taxon>Apiaceae</taxon>
        <taxon>Apioideae</taxon>
        <taxon>apioid superclade</taxon>
        <taxon>Tordylieae</taxon>
        <taxon>Tordyliinae</taxon>
        <taxon>Heracleum</taxon>
    </lineage>
</organism>
<evidence type="ECO:0000313" key="1">
    <source>
        <dbReference type="EMBL" id="KAK1394387.1"/>
    </source>
</evidence>
<evidence type="ECO:0000313" key="2">
    <source>
        <dbReference type="Proteomes" id="UP001237642"/>
    </source>
</evidence>
<dbReference type="SUPFAM" id="SSF53474">
    <property type="entry name" value="alpha/beta-Hydrolases"/>
    <property type="match status" value="1"/>
</dbReference>
<proteinExistence type="predicted"/>
<dbReference type="PANTHER" id="PTHR43139:SF37">
    <property type="entry name" value="ALPHA_BETA-HYDROLASES SUPERFAMILY PROTEIN"/>
    <property type="match status" value="1"/>
</dbReference>
<dbReference type="InterPro" id="IPR052370">
    <property type="entry name" value="Meta-cleavage_hydrolase"/>
</dbReference>
<sequence length="199" mass="22816">MAESCGEKVVIMCSGIGATEEQMKEQMTCNDHRREKQELVEELMDPKNDSKPIPVLTQETLLIWGDEDNVFPLFLAYQLQRHLGPKSRLEIVKDAMHAANIDSPHAANTCFRAGNRRVHQFQMLVDEKLQACKVLAFKERSRHVGRITITTLFFFDDLRSNESKKSANLERLAFYSTKSRTQFLVTKARAPVSVVFQEQ</sequence>
<keyword evidence="2" id="KW-1185">Reference proteome</keyword>
<dbReference type="EMBL" id="JAUIZM010000003">
    <property type="protein sequence ID" value="KAK1394387.1"/>
    <property type="molecule type" value="Genomic_DNA"/>
</dbReference>
<dbReference type="Gene3D" id="3.40.50.1820">
    <property type="entry name" value="alpha/beta hydrolase"/>
    <property type="match status" value="1"/>
</dbReference>
<reference evidence="1" key="1">
    <citation type="submission" date="2023-02" db="EMBL/GenBank/DDBJ databases">
        <title>Genome of toxic invasive species Heracleum sosnowskyi carries increased number of genes despite the absence of recent whole-genome duplications.</title>
        <authorList>
            <person name="Schelkunov M."/>
            <person name="Shtratnikova V."/>
            <person name="Makarenko M."/>
            <person name="Klepikova A."/>
            <person name="Omelchenko D."/>
            <person name="Novikova G."/>
            <person name="Obukhova E."/>
            <person name="Bogdanov V."/>
            <person name="Penin A."/>
            <person name="Logacheva M."/>
        </authorList>
    </citation>
    <scope>NUCLEOTIDE SEQUENCE</scope>
    <source>
        <strain evidence="1">Hsosn_3</strain>
        <tissue evidence="1">Leaf</tissue>
    </source>
</reference>
<gene>
    <name evidence="1" type="ORF">POM88_013443</name>
</gene>
<comment type="caution">
    <text evidence="1">The sequence shown here is derived from an EMBL/GenBank/DDBJ whole genome shotgun (WGS) entry which is preliminary data.</text>
</comment>
<accession>A0AAD8IYG7</accession>
<reference evidence="1" key="2">
    <citation type="submission" date="2023-05" db="EMBL/GenBank/DDBJ databases">
        <authorList>
            <person name="Schelkunov M.I."/>
        </authorList>
    </citation>
    <scope>NUCLEOTIDE SEQUENCE</scope>
    <source>
        <strain evidence="1">Hsosn_3</strain>
        <tissue evidence="1">Leaf</tissue>
    </source>
</reference>
<dbReference type="AlphaFoldDB" id="A0AAD8IYG7"/>
<dbReference type="PANTHER" id="PTHR43139">
    <property type="entry name" value="SI:DKEY-122A22.2"/>
    <property type="match status" value="1"/>
</dbReference>
<dbReference type="Proteomes" id="UP001237642">
    <property type="component" value="Unassembled WGS sequence"/>
</dbReference>
<dbReference type="InterPro" id="IPR029058">
    <property type="entry name" value="AB_hydrolase_fold"/>
</dbReference>
<protein>
    <submittedName>
        <fullName evidence="1">Uncharacterized protein</fullName>
    </submittedName>
</protein>